<dbReference type="STRING" id="282683.SAMN04488105_12437"/>
<dbReference type="Proteomes" id="UP000198994">
    <property type="component" value="Unassembled WGS sequence"/>
</dbReference>
<dbReference type="SUPFAM" id="SSF53901">
    <property type="entry name" value="Thiolase-like"/>
    <property type="match status" value="2"/>
</dbReference>
<dbReference type="PANTHER" id="PTHR42870:SF1">
    <property type="entry name" value="NON-SPECIFIC LIPID-TRANSFER PROTEIN-LIKE 2"/>
    <property type="match status" value="1"/>
</dbReference>
<dbReference type="PANTHER" id="PTHR42870">
    <property type="entry name" value="ACETYL-COA C-ACETYLTRANSFERASE"/>
    <property type="match status" value="1"/>
</dbReference>
<dbReference type="Pfam" id="PF22691">
    <property type="entry name" value="Thiolase_C_1"/>
    <property type="match status" value="1"/>
</dbReference>
<protein>
    <submittedName>
        <fullName evidence="2">Acetyl-CoA acetyltransferase</fullName>
    </submittedName>
</protein>
<keyword evidence="3" id="KW-1185">Reference proteome</keyword>
<dbReference type="GO" id="GO:0016746">
    <property type="term" value="F:acyltransferase activity"/>
    <property type="evidence" value="ECO:0007669"/>
    <property type="project" value="InterPro"/>
</dbReference>
<organism evidence="2 3">
    <name type="scientific">Salipiger thiooxidans</name>
    <dbReference type="NCBI Taxonomy" id="282683"/>
    <lineage>
        <taxon>Bacteria</taxon>
        <taxon>Pseudomonadati</taxon>
        <taxon>Pseudomonadota</taxon>
        <taxon>Alphaproteobacteria</taxon>
        <taxon>Rhodobacterales</taxon>
        <taxon>Roseobacteraceae</taxon>
        <taxon>Salipiger</taxon>
    </lineage>
</organism>
<evidence type="ECO:0000259" key="1">
    <source>
        <dbReference type="Pfam" id="PF22691"/>
    </source>
</evidence>
<evidence type="ECO:0000313" key="2">
    <source>
        <dbReference type="EMBL" id="SDF49502.1"/>
    </source>
</evidence>
<evidence type="ECO:0000313" key="3">
    <source>
        <dbReference type="Proteomes" id="UP000198994"/>
    </source>
</evidence>
<dbReference type="OrthoDB" id="9790314at2"/>
<proteinExistence type="predicted"/>
<dbReference type="RefSeq" id="WP_089963679.1">
    <property type="nucleotide sequence ID" value="NZ_FNAV01000024.1"/>
</dbReference>
<reference evidence="3" key="1">
    <citation type="submission" date="2016-10" db="EMBL/GenBank/DDBJ databases">
        <authorList>
            <person name="Varghese N."/>
            <person name="Submissions S."/>
        </authorList>
    </citation>
    <scope>NUCLEOTIDE SEQUENCE [LARGE SCALE GENOMIC DNA]</scope>
    <source>
        <strain evidence="3">DSM 10146</strain>
    </source>
</reference>
<dbReference type="InterPro" id="IPR055140">
    <property type="entry name" value="Thiolase_C_2"/>
</dbReference>
<name>A0A1G7LIZ2_9RHOB</name>
<dbReference type="InterPro" id="IPR016039">
    <property type="entry name" value="Thiolase-like"/>
</dbReference>
<dbReference type="EMBL" id="FNAV01000024">
    <property type="protein sequence ID" value="SDF49502.1"/>
    <property type="molecule type" value="Genomic_DNA"/>
</dbReference>
<keyword evidence="2" id="KW-0808">Transferase</keyword>
<dbReference type="AlphaFoldDB" id="A0A1G7LIZ2"/>
<dbReference type="CDD" id="cd00829">
    <property type="entry name" value="SCP-x_thiolase"/>
    <property type="match status" value="1"/>
</dbReference>
<gene>
    <name evidence="2" type="ORF">SAMN04488105_12437</name>
</gene>
<dbReference type="Gene3D" id="3.40.47.10">
    <property type="match status" value="1"/>
</dbReference>
<sequence length="370" mass="39134">MSVAIIGFGTSHLVKSSPRGIAAFALDAAVAALSDARLARDEIDGYVGAPFATNAGSPHAEAGDEISLKTMAGLMGLTLTWGADLYRRYPTDMVTAAAHSLIAGTSRYVLGLRAMYALPGGGYGTGAAHAAYGSQQFTRPYGFDTLGARFASRAWAYMARHGLTREDLFAVVDLSRRNAADNPDALWRDKPLDRAAYMNARMIAEPHCLFDCDMPVCGAQAFVMCRGDDVPAGAAPAWVTGWSGFGKPDALWDMSGRGPGDLTSAQLYDGFSSMVWDWLDGFGITASGKAAAFIRDGHGARDGKLPLNTFGGALGEGRLHGMGHLREAYLQATGRAGPRLVRPGPALVQVGPFDDASFVLLEPDRPRAAQ</sequence>
<accession>A0A1G7LIZ2</accession>
<feature type="domain" description="Thiolase C-terminal" evidence="1">
    <location>
        <begin position="253"/>
        <end position="342"/>
    </location>
</feature>